<dbReference type="Pfam" id="PF26099">
    <property type="entry name" value="DUF8034"/>
    <property type="match status" value="2"/>
</dbReference>
<dbReference type="InterPro" id="IPR058347">
    <property type="entry name" value="DUF8034"/>
</dbReference>
<evidence type="ECO:0000313" key="1">
    <source>
        <dbReference type="EMBL" id="AWT59519.1"/>
    </source>
</evidence>
<proteinExistence type="predicted"/>
<evidence type="ECO:0000313" key="2">
    <source>
        <dbReference type="Proteomes" id="UP000247465"/>
    </source>
</evidence>
<dbReference type="SUPFAM" id="SSF48208">
    <property type="entry name" value="Six-hairpin glycosidases"/>
    <property type="match status" value="1"/>
</dbReference>
<protein>
    <submittedName>
        <fullName evidence="1">Uncharacterized protein</fullName>
    </submittedName>
</protein>
<dbReference type="AlphaFoldDB" id="A0A2Z4ABV0"/>
<accession>A0A2Z4ABV0</accession>
<gene>
    <name evidence="1" type="ORF">DF168_00709</name>
</gene>
<organism evidence="1 2">
    <name type="scientific">Candidatus Moanibacter tarae</name>
    <dbReference type="NCBI Taxonomy" id="2200854"/>
    <lineage>
        <taxon>Bacteria</taxon>
        <taxon>Pseudomonadati</taxon>
        <taxon>Verrucomicrobiota</taxon>
        <taxon>Opitutia</taxon>
        <taxon>Puniceicoccales</taxon>
        <taxon>Puniceicoccales incertae sedis</taxon>
        <taxon>Candidatus Moanibacter</taxon>
    </lineage>
</organism>
<sequence length="621" mass="70504">MSQISSNIPITDPPTWAVWERRLLKAMDQSVYPFLDHFTGDNDEFIWKDEWGGGSPDDFLEPFFNWPLVYLMGGGKHLLELSNHHWETEIKHLTRLGTYHKEYGFKEDQMHQAEADVCFYHLCLANPASLKHRKRAQRFAGFYLNEDPDAINYDPVHKIIMSGLNGSKGAYSNDPKAREVPYAPPAGGSMAPYGLPFFDLPGIKSVEDLQADPEKGRAMGRAMFDRWRQGDTVANLSITSVVTNAFLLTGEEKYRDWVVEYVDAWVGRARENGGLIPDNVGLSGKVGEYTGGKWHGGRYGWTFPHGFLTLQYAVLDAAANAYLLTRDADYLELPRTQMDRILDLGREEEGRFMVPYRYGDAGWFDWHPMGPVYMATLWSLSMDQGDWDRMERVRAADSHDWNAVSPFHGKEDAGHEHPWVRFLAGANSDYPERILHASHQLVSRRVEQNITDTSVGTQHHVHHWQWANPVSSEALIQLTLGGPQPIYNGGLLHSRLRYFDPVRRRPGLPEEVGALVEKLEAGRTVLTLVNLSPCEDQKVVIQAGSFGEHRFGEAKYQTRISEYPGDLGGYAGHYAAPALETEERKVMVNSNRLEVDLPRWSELRLDLETDRYVNEPSASEL</sequence>
<dbReference type="InterPro" id="IPR008928">
    <property type="entry name" value="6-hairpin_glycosidase_sf"/>
</dbReference>
<reference evidence="1 2" key="1">
    <citation type="submission" date="2018-06" db="EMBL/GenBank/DDBJ databases">
        <title>Draft Genome Sequence of a Novel Marine Bacterium Related to the Verrucomicrobia.</title>
        <authorList>
            <person name="Vosseberg J."/>
            <person name="Martijn J."/>
            <person name="Ettema T.J.G."/>
        </authorList>
    </citation>
    <scope>NUCLEOTIDE SEQUENCE [LARGE SCALE GENOMIC DNA]</scope>
    <source>
        <strain evidence="1">TARA_B100001123</strain>
    </source>
</reference>
<name>A0A2Z4ABV0_9BACT</name>
<dbReference type="Proteomes" id="UP000247465">
    <property type="component" value="Chromosome"/>
</dbReference>
<dbReference type="GO" id="GO:0005975">
    <property type="term" value="P:carbohydrate metabolic process"/>
    <property type="evidence" value="ECO:0007669"/>
    <property type="project" value="InterPro"/>
</dbReference>
<dbReference type="KEGG" id="mtar:DF168_00709"/>
<dbReference type="EMBL" id="CP029803">
    <property type="protein sequence ID" value="AWT59519.1"/>
    <property type="molecule type" value="Genomic_DNA"/>
</dbReference>